<dbReference type="Proteomes" id="UP001598251">
    <property type="component" value="Unassembled WGS sequence"/>
</dbReference>
<dbReference type="EMBL" id="JBHXOF010000001">
    <property type="protein sequence ID" value="MFD4211864.1"/>
    <property type="molecule type" value="Genomic_DNA"/>
</dbReference>
<protein>
    <recommendedName>
        <fullName evidence="4">Secreted protein</fullName>
    </recommendedName>
</protein>
<feature type="compositionally biased region" description="Polar residues" evidence="1">
    <location>
        <begin position="382"/>
        <end position="391"/>
    </location>
</feature>
<sequence length="391" mass="40739">MAPMKRWAARAGAGAGALVVLAGGAFWFGGGYDRWATDRTLTSACDGVLPADGIRAALGERRLKSFDDRSEGGLDDPATSLRVTCGIGREPGENTGKDVGEGSVTVTVNGVPTLDREDRRYESLYPEVRTGSLPPAPLGQGWTGLVATDDSGSDAEATTAVLLDCVPGRGDLLVTVEANVDHLLDDSPFDNPDRRTAFARIATGAAANASRRYGCDAELGEPLKTAPLPVNEDEYVAPADARGTCAGIAARGKTVARAWESERGTAPYETCVLGDTRGDTTHVVTAHYGPYAEGALHDYVERAGDPDVTETGQRSGVLPNGAYWTTADCPTDAGPAFFTLSAPRDEARTQADRTYALATLKTFAERSAKAHGCAAPAEPSAPTDSSGKGSS</sequence>
<evidence type="ECO:0000256" key="1">
    <source>
        <dbReference type="SAM" id="MobiDB-lite"/>
    </source>
</evidence>
<dbReference type="RefSeq" id="WP_382826076.1">
    <property type="nucleotide sequence ID" value="NZ_JBHXLY010000010.1"/>
</dbReference>
<feature type="region of interest" description="Disordered" evidence="1">
    <location>
        <begin position="368"/>
        <end position="391"/>
    </location>
</feature>
<organism evidence="2 3">
    <name type="scientific">Streptomyces sindenensis</name>
    <dbReference type="NCBI Taxonomy" id="67363"/>
    <lineage>
        <taxon>Bacteria</taxon>
        <taxon>Bacillati</taxon>
        <taxon>Actinomycetota</taxon>
        <taxon>Actinomycetes</taxon>
        <taxon>Kitasatosporales</taxon>
        <taxon>Streptomycetaceae</taxon>
        <taxon>Streptomyces</taxon>
    </lineage>
</organism>
<keyword evidence="3" id="KW-1185">Reference proteome</keyword>
<reference evidence="2 3" key="1">
    <citation type="submission" date="2024-09" db="EMBL/GenBank/DDBJ databases">
        <title>The Natural Products Discovery Center: Release of the First 8490 Sequenced Strains for Exploring Actinobacteria Biosynthetic Diversity.</title>
        <authorList>
            <person name="Kalkreuter E."/>
            <person name="Kautsar S.A."/>
            <person name="Yang D."/>
            <person name="Bader C.D."/>
            <person name="Teijaro C.N."/>
            <person name="Fluegel L."/>
            <person name="Davis C.M."/>
            <person name="Simpson J.R."/>
            <person name="Lauterbach L."/>
            <person name="Steele A.D."/>
            <person name="Gui C."/>
            <person name="Meng S."/>
            <person name="Li G."/>
            <person name="Viehrig K."/>
            <person name="Ye F."/>
            <person name="Su P."/>
            <person name="Kiefer A.F."/>
            <person name="Nichols A."/>
            <person name="Cepeda A.J."/>
            <person name="Yan W."/>
            <person name="Fan B."/>
            <person name="Jiang Y."/>
            <person name="Adhikari A."/>
            <person name="Zheng C.-J."/>
            <person name="Schuster L."/>
            <person name="Cowan T.M."/>
            <person name="Smanski M.J."/>
            <person name="Chevrette M.G."/>
            <person name="De Carvalho L.P.S."/>
            <person name="Shen B."/>
        </authorList>
    </citation>
    <scope>NUCLEOTIDE SEQUENCE [LARGE SCALE GENOMIC DNA]</scope>
    <source>
        <strain evidence="2 3">NPDC058546</strain>
    </source>
</reference>
<evidence type="ECO:0008006" key="4">
    <source>
        <dbReference type="Google" id="ProtNLM"/>
    </source>
</evidence>
<evidence type="ECO:0000313" key="3">
    <source>
        <dbReference type="Proteomes" id="UP001598251"/>
    </source>
</evidence>
<comment type="caution">
    <text evidence="2">The sequence shown here is derived from an EMBL/GenBank/DDBJ whole genome shotgun (WGS) entry which is preliminary data.</text>
</comment>
<proteinExistence type="predicted"/>
<accession>A0ABW6ECC4</accession>
<name>A0ABW6ECC4_9ACTN</name>
<evidence type="ECO:0000313" key="2">
    <source>
        <dbReference type="EMBL" id="MFD4211864.1"/>
    </source>
</evidence>
<gene>
    <name evidence="2" type="ORF">ACFWSS_02990</name>
</gene>